<feature type="transmembrane region" description="Helical" evidence="1">
    <location>
        <begin position="21"/>
        <end position="39"/>
    </location>
</feature>
<comment type="caution">
    <text evidence="2">The sequence shown here is derived from an EMBL/GenBank/DDBJ whole genome shotgun (WGS) entry which is preliminary data.</text>
</comment>
<feature type="transmembrane region" description="Helical" evidence="1">
    <location>
        <begin position="250"/>
        <end position="272"/>
    </location>
</feature>
<dbReference type="EMBL" id="NIZT01000057">
    <property type="protein sequence ID" value="RBQ22651.1"/>
    <property type="molecule type" value="Genomic_DNA"/>
</dbReference>
<feature type="transmembrane region" description="Helical" evidence="1">
    <location>
        <begin position="51"/>
        <end position="73"/>
    </location>
</feature>
<evidence type="ECO:0008006" key="4">
    <source>
        <dbReference type="Google" id="ProtNLM"/>
    </source>
</evidence>
<feature type="transmembrane region" description="Helical" evidence="1">
    <location>
        <begin position="382"/>
        <end position="399"/>
    </location>
</feature>
<dbReference type="AlphaFoldDB" id="A0A366M8T0"/>
<proteinExistence type="predicted"/>
<keyword evidence="1" id="KW-0812">Transmembrane</keyword>
<keyword evidence="1" id="KW-1133">Transmembrane helix</keyword>
<feature type="transmembrane region" description="Helical" evidence="1">
    <location>
        <begin position="211"/>
        <end position="244"/>
    </location>
</feature>
<gene>
    <name evidence="2" type="ORF">ALNOE001_17120</name>
</gene>
<evidence type="ECO:0000313" key="3">
    <source>
        <dbReference type="Proteomes" id="UP000253099"/>
    </source>
</evidence>
<sequence>MNLKNKEKLMDKINNIDIFNPYILILFILLFVLIAIPMLYFSDELPSPSFQVYHCIIIGIIFFILGVNFPKILSKFSNGFKNKINTIKTIKEKKLTSFLFFNIKDYFKNKSKPNNSISDKFISDKFKFDSTKFGGCKFEEYKRGKYIELFILAIVLIGIILQIINFWILGGIPLFSGVLKAKVASKIWLFSYIFFIIGINLLLAKCNKKIYYLLLIIGLGFFALTGYRTTPIAILLSVFITLYYSRNMKIKYQIIFGVIILAILVVIGFIAMQSIEWQQWRLNALELVSYRVGFTLNVLDRTIPLPGSTHGELFYYTLTGFFESVDPRVIVGEFVLGKTHSITSTIFGPAILDFGWIGMVMQMFVIGTILKLLHFIQKHVKSVVSAFYGILLGQTVIWTETGPTDLSVWIFYLLGIGIIIYYFYNAEKYANNSSQYNVDEVVN</sequence>
<dbReference type="NCBIfam" id="TIGR04370">
    <property type="entry name" value="glyco_rpt_poly"/>
    <property type="match status" value="1"/>
</dbReference>
<feature type="transmembrane region" description="Helical" evidence="1">
    <location>
        <begin position="187"/>
        <end position="204"/>
    </location>
</feature>
<evidence type="ECO:0000313" key="2">
    <source>
        <dbReference type="EMBL" id="RBQ22651.1"/>
    </source>
</evidence>
<dbReference type="Proteomes" id="UP000253099">
    <property type="component" value="Unassembled WGS sequence"/>
</dbReference>
<accession>A0A366M8T0</accession>
<reference evidence="2 3" key="1">
    <citation type="submission" date="2018-06" db="EMBL/GenBank/DDBJ databases">
        <title>Genomic insight into two independent archaeal endosymbiosis events.</title>
        <authorList>
            <person name="Lind A.E."/>
            <person name="Lewis W.H."/>
            <person name="Spang A."/>
            <person name="Guy L."/>
            <person name="Embley M.T."/>
            <person name="Ettema T.J.G."/>
        </authorList>
    </citation>
    <scope>NUCLEOTIDE SEQUENCE [LARGE SCALE GENOMIC DNA]</scope>
    <source>
        <strain evidence="2">NOE</strain>
    </source>
</reference>
<organism evidence="2 3">
    <name type="scientific">Candidatus Methanobinarius endosymbioticus</name>
    <dbReference type="NCBI Taxonomy" id="2006182"/>
    <lineage>
        <taxon>Archaea</taxon>
        <taxon>Methanobacteriati</taxon>
        <taxon>Methanobacteriota</taxon>
        <taxon>Methanomada group</taxon>
        <taxon>Methanobacteria</taxon>
        <taxon>Methanobacteriales</taxon>
        <taxon>Methanobacteriaceae</taxon>
        <taxon>Candidatus Methanobinarius</taxon>
    </lineage>
</organism>
<protein>
    <recommendedName>
        <fullName evidence="4">Oligosaccharide repeat unit polymerase</fullName>
    </recommendedName>
</protein>
<feature type="transmembrane region" description="Helical" evidence="1">
    <location>
        <begin position="406"/>
        <end position="424"/>
    </location>
</feature>
<name>A0A366M8T0_9EURY</name>
<evidence type="ECO:0000256" key="1">
    <source>
        <dbReference type="SAM" id="Phobius"/>
    </source>
</evidence>
<keyword evidence="1" id="KW-0472">Membrane</keyword>
<keyword evidence="3" id="KW-1185">Reference proteome</keyword>
<feature type="transmembrane region" description="Helical" evidence="1">
    <location>
        <begin position="149"/>
        <end position="175"/>
    </location>
</feature>
<dbReference type="InterPro" id="IPR002760">
    <property type="entry name" value="O_anti_polymase"/>
</dbReference>
<dbReference type="Pfam" id="PF01901">
    <property type="entry name" value="O_anti_polymase"/>
    <property type="match status" value="1"/>
</dbReference>
<feature type="transmembrane region" description="Helical" evidence="1">
    <location>
        <begin position="354"/>
        <end position="376"/>
    </location>
</feature>